<organism evidence="14 15">
    <name type="scientific">Candidatus Pullilachnospira gallistercoris</name>
    <dbReference type="NCBI Taxonomy" id="2840911"/>
    <lineage>
        <taxon>Bacteria</taxon>
        <taxon>Bacillati</taxon>
        <taxon>Bacillota</taxon>
        <taxon>Clostridia</taxon>
        <taxon>Lachnospirales</taxon>
        <taxon>Lachnospiraceae</taxon>
        <taxon>Lachnospiraceae incertae sedis</taxon>
        <taxon>Candidatus Pullilachnospira</taxon>
    </lineage>
</organism>
<keyword evidence="8 13" id="KW-0812">Transmembrane</keyword>
<dbReference type="InterPro" id="IPR002528">
    <property type="entry name" value="MATE_fam"/>
</dbReference>
<feature type="transmembrane region" description="Helical" evidence="13">
    <location>
        <begin position="34"/>
        <end position="54"/>
    </location>
</feature>
<comment type="caution">
    <text evidence="14">The sequence shown here is derived from an EMBL/GenBank/DDBJ whole genome shotgun (WGS) entry which is preliminary data.</text>
</comment>
<comment type="subcellular location">
    <subcellularLocation>
        <location evidence="2">Cell membrane</location>
        <topology evidence="2">Multi-pass membrane protein</topology>
    </subcellularLocation>
</comment>
<dbReference type="PIRSF" id="PIRSF006603">
    <property type="entry name" value="DinF"/>
    <property type="match status" value="1"/>
</dbReference>
<feature type="transmembrane region" description="Helical" evidence="13">
    <location>
        <begin position="418"/>
        <end position="440"/>
    </location>
</feature>
<evidence type="ECO:0000256" key="9">
    <source>
        <dbReference type="ARBA" id="ARBA00022989"/>
    </source>
</evidence>
<dbReference type="InterPro" id="IPR048279">
    <property type="entry name" value="MdtK-like"/>
</dbReference>
<evidence type="ECO:0000256" key="11">
    <source>
        <dbReference type="ARBA" id="ARBA00023136"/>
    </source>
</evidence>
<dbReference type="Proteomes" id="UP000823912">
    <property type="component" value="Unassembled WGS sequence"/>
</dbReference>
<dbReference type="Pfam" id="PF01554">
    <property type="entry name" value="MatE"/>
    <property type="match status" value="2"/>
</dbReference>
<evidence type="ECO:0000256" key="7">
    <source>
        <dbReference type="ARBA" id="ARBA00022475"/>
    </source>
</evidence>
<keyword evidence="11 13" id="KW-0472">Membrane</keyword>
<feature type="transmembrane region" description="Helical" evidence="13">
    <location>
        <begin position="347"/>
        <end position="369"/>
    </location>
</feature>
<evidence type="ECO:0000256" key="6">
    <source>
        <dbReference type="ARBA" id="ARBA00022449"/>
    </source>
</evidence>
<evidence type="ECO:0000256" key="2">
    <source>
        <dbReference type="ARBA" id="ARBA00004651"/>
    </source>
</evidence>
<reference evidence="14" key="1">
    <citation type="submission" date="2020-10" db="EMBL/GenBank/DDBJ databases">
        <authorList>
            <person name="Gilroy R."/>
        </authorList>
    </citation>
    <scope>NUCLEOTIDE SEQUENCE</scope>
    <source>
        <strain evidence="14">ChiSjej5B23-6657</strain>
    </source>
</reference>
<evidence type="ECO:0000256" key="5">
    <source>
        <dbReference type="ARBA" id="ARBA00022448"/>
    </source>
</evidence>
<proteinExistence type="inferred from homology"/>
<protein>
    <recommendedName>
        <fullName evidence="4">Probable multidrug resistance protein NorM</fullName>
    </recommendedName>
    <alternativeName>
        <fullName evidence="12">Multidrug-efflux transporter</fullName>
    </alternativeName>
</protein>
<evidence type="ECO:0000256" key="4">
    <source>
        <dbReference type="ARBA" id="ARBA00020268"/>
    </source>
</evidence>
<dbReference type="GO" id="GO:0005886">
    <property type="term" value="C:plasma membrane"/>
    <property type="evidence" value="ECO:0007669"/>
    <property type="project" value="UniProtKB-SubCell"/>
</dbReference>
<dbReference type="PANTHER" id="PTHR43298">
    <property type="entry name" value="MULTIDRUG RESISTANCE PROTEIN NORM-RELATED"/>
    <property type="match status" value="1"/>
</dbReference>
<keyword evidence="9 13" id="KW-1133">Transmembrane helix</keyword>
<feature type="transmembrane region" description="Helical" evidence="13">
    <location>
        <begin position="224"/>
        <end position="248"/>
    </location>
</feature>
<feature type="transmembrane region" description="Helical" evidence="13">
    <location>
        <begin position="66"/>
        <end position="93"/>
    </location>
</feature>
<dbReference type="CDD" id="cd13137">
    <property type="entry name" value="MATE_NorM_like"/>
    <property type="match status" value="1"/>
</dbReference>
<evidence type="ECO:0000256" key="12">
    <source>
        <dbReference type="ARBA" id="ARBA00031636"/>
    </source>
</evidence>
<dbReference type="NCBIfam" id="TIGR00797">
    <property type="entry name" value="matE"/>
    <property type="match status" value="1"/>
</dbReference>
<dbReference type="AlphaFoldDB" id="A0A9D1EAZ9"/>
<evidence type="ECO:0000256" key="13">
    <source>
        <dbReference type="SAM" id="Phobius"/>
    </source>
</evidence>
<keyword evidence="6" id="KW-0050">Antiport</keyword>
<name>A0A9D1EAZ9_9FIRM</name>
<feature type="transmembrane region" description="Helical" evidence="13">
    <location>
        <begin position="152"/>
        <end position="174"/>
    </location>
</feature>
<dbReference type="EMBL" id="DVHM01000177">
    <property type="protein sequence ID" value="HIR71632.1"/>
    <property type="molecule type" value="Genomic_DNA"/>
</dbReference>
<evidence type="ECO:0000313" key="14">
    <source>
        <dbReference type="EMBL" id="HIR71632.1"/>
    </source>
</evidence>
<keyword evidence="7" id="KW-1003">Cell membrane</keyword>
<comment type="similarity">
    <text evidence="3">Belongs to the multi antimicrobial extrusion (MATE) (TC 2.A.66.1) family.</text>
</comment>
<evidence type="ECO:0000313" key="15">
    <source>
        <dbReference type="Proteomes" id="UP000823912"/>
    </source>
</evidence>
<dbReference type="GO" id="GO:0042910">
    <property type="term" value="F:xenobiotic transmembrane transporter activity"/>
    <property type="evidence" value="ECO:0007669"/>
    <property type="project" value="InterPro"/>
</dbReference>
<accession>A0A9D1EAZ9</accession>
<dbReference type="PANTHER" id="PTHR43298:SF2">
    <property type="entry name" value="FMN_FAD EXPORTER YEEO-RELATED"/>
    <property type="match status" value="1"/>
</dbReference>
<reference evidence="14" key="2">
    <citation type="journal article" date="2021" name="PeerJ">
        <title>Extensive microbial diversity within the chicken gut microbiome revealed by metagenomics and culture.</title>
        <authorList>
            <person name="Gilroy R."/>
            <person name="Ravi A."/>
            <person name="Getino M."/>
            <person name="Pursley I."/>
            <person name="Horton D.L."/>
            <person name="Alikhan N.F."/>
            <person name="Baker D."/>
            <person name="Gharbi K."/>
            <person name="Hall N."/>
            <person name="Watson M."/>
            <person name="Adriaenssens E.M."/>
            <person name="Foster-Nyarko E."/>
            <person name="Jarju S."/>
            <person name="Secka A."/>
            <person name="Antonio M."/>
            <person name="Oren A."/>
            <person name="Chaudhuri R.R."/>
            <person name="La Ragione R."/>
            <person name="Hildebrand F."/>
            <person name="Pallen M.J."/>
        </authorList>
    </citation>
    <scope>NUCLEOTIDE SEQUENCE</scope>
    <source>
        <strain evidence="14">ChiSjej5B23-6657</strain>
    </source>
</reference>
<feature type="transmembrane region" description="Helical" evidence="13">
    <location>
        <begin position="446"/>
        <end position="468"/>
    </location>
</feature>
<feature type="transmembrane region" description="Helical" evidence="13">
    <location>
        <begin position="389"/>
        <end position="411"/>
    </location>
</feature>
<gene>
    <name evidence="14" type="ORF">IAA55_10195</name>
</gene>
<keyword evidence="10" id="KW-0406">Ion transport</keyword>
<dbReference type="InterPro" id="IPR050222">
    <property type="entry name" value="MATE_MdtK"/>
</dbReference>
<keyword evidence="5" id="KW-0813">Transport</keyword>
<evidence type="ECO:0000256" key="3">
    <source>
        <dbReference type="ARBA" id="ARBA00010199"/>
    </source>
</evidence>
<evidence type="ECO:0000256" key="10">
    <source>
        <dbReference type="ARBA" id="ARBA00023065"/>
    </source>
</evidence>
<evidence type="ECO:0000256" key="1">
    <source>
        <dbReference type="ARBA" id="ARBA00003408"/>
    </source>
</evidence>
<dbReference type="GO" id="GO:0015297">
    <property type="term" value="F:antiporter activity"/>
    <property type="evidence" value="ECO:0007669"/>
    <property type="project" value="UniProtKB-KW"/>
</dbReference>
<feature type="transmembrane region" description="Helical" evidence="13">
    <location>
        <begin position="114"/>
        <end position="132"/>
    </location>
</feature>
<sequence>MFVRQEIWKMKSETELGRLRAGEKLTLSQQLRMIITLSVPAIFSQISSIIMQYIDASMVGRLGADASASIGLVSSSTWLVNGVCSAVAVGFTVQIAHRIGAGKDREARAIVRQGLLSVFCFALAMSLAASAASGHLPVWLGAGENLRGDASAYFLVFALFLPVQQMNYAASGMLQCSGNMKTPSALNILMCPLDVVFNFLLIFPTRELTLMGRTLTVPGAGLGVTGAALGTAFAQLSVCFLMLGALLFQSPKLGLRRGEKLHLSKSVLKTALRIALPAGAEQIFSSGAQVAQTRIVAPLGTISIAANSFAVTAESLCYMPGYGVGTAATTIIGQSIGAGRKDLTKRLGWLVTLFGMGIMAFSGAVMYLAAPVMIGILTPDPAIRELGTAVLRIEAFAEPLFAASMVVAGVFRGAGDTLVPSILNFVSMWLVRIPLAAFLAPRVGLTGVWTAMCLELCVRGGLFLLRLWRTPLGKSLGKR</sequence>
<evidence type="ECO:0000256" key="8">
    <source>
        <dbReference type="ARBA" id="ARBA00022692"/>
    </source>
</evidence>
<feature type="transmembrane region" description="Helical" evidence="13">
    <location>
        <begin position="186"/>
        <end position="204"/>
    </location>
</feature>
<dbReference type="GO" id="GO:0006811">
    <property type="term" value="P:monoatomic ion transport"/>
    <property type="evidence" value="ECO:0007669"/>
    <property type="project" value="UniProtKB-KW"/>
</dbReference>
<comment type="function">
    <text evidence="1">Multidrug efflux pump.</text>
</comment>